<feature type="repeat" description="TPR" evidence="3">
    <location>
        <begin position="274"/>
        <end position="307"/>
    </location>
</feature>
<name>A0A844GUB6_9CHRO</name>
<dbReference type="InterPro" id="IPR019734">
    <property type="entry name" value="TPR_rpt"/>
</dbReference>
<keyword evidence="1" id="KW-0677">Repeat</keyword>
<dbReference type="Pfam" id="PF01239">
    <property type="entry name" value="PPTA"/>
    <property type="match status" value="1"/>
</dbReference>
<gene>
    <name evidence="4" type="ORF">GGC33_05975</name>
</gene>
<protein>
    <submittedName>
        <fullName evidence="4">Tetratricopeptide repeat protein</fullName>
    </submittedName>
</protein>
<dbReference type="InterPro" id="IPR002088">
    <property type="entry name" value="Prenyl_trans_a"/>
</dbReference>
<dbReference type="Proteomes" id="UP000437131">
    <property type="component" value="Unassembled WGS sequence"/>
</dbReference>
<keyword evidence="2 3" id="KW-0802">TPR repeat</keyword>
<feature type="repeat" description="TPR" evidence="3">
    <location>
        <begin position="240"/>
        <end position="273"/>
    </location>
</feature>
<evidence type="ECO:0000313" key="4">
    <source>
        <dbReference type="EMBL" id="MTF38469.1"/>
    </source>
</evidence>
<dbReference type="Pfam" id="PF13181">
    <property type="entry name" value="TPR_8"/>
    <property type="match status" value="1"/>
</dbReference>
<organism evidence="4 5">
    <name type="scientific">Cyanobacterium aponinum 0216</name>
    <dbReference type="NCBI Taxonomy" id="2676140"/>
    <lineage>
        <taxon>Bacteria</taxon>
        <taxon>Bacillati</taxon>
        <taxon>Cyanobacteriota</taxon>
        <taxon>Cyanophyceae</taxon>
        <taxon>Oscillatoriophycideae</taxon>
        <taxon>Chroococcales</taxon>
        <taxon>Geminocystaceae</taxon>
        <taxon>Cyanobacterium</taxon>
    </lineage>
</organism>
<evidence type="ECO:0000256" key="2">
    <source>
        <dbReference type="ARBA" id="ARBA00022803"/>
    </source>
</evidence>
<dbReference type="InterPro" id="IPR011990">
    <property type="entry name" value="TPR-like_helical_dom_sf"/>
</dbReference>
<dbReference type="SMART" id="SM00028">
    <property type="entry name" value="TPR"/>
    <property type="match status" value="4"/>
</dbReference>
<feature type="repeat" description="TPR" evidence="3">
    <location>
        <begin position="308"/>
        <end position="341"/>
    </location>
</feature>
<feature type="repeat" description="TPR" evidence="3">
    <location>
        <begin position="342"/>
        <end position="375"/>
    </location>
</feature>
<evidence type="ECO:0000256" key="3">
    <source>
        <dbReference type="PROSITE-ProRule" id="PRU00339"/>
    </source>
</evidence>
<evidence type="ECO:0000313" key="5">
    <source>
        <dbReference type="Proteomes" id="UP000437131"/>
    </source>
</evidence>
<dbReference type="PANTHER" id="PTHR44943:SF8">
    <property type="entry name" value="TPR REPEAT-CONTAINING PROTEIN MJ0263"/>
    <property type="match status" value="1"/>
</dbReference>
<reference evidence="4 5" key="1">
    <citation type="submission" date="2019-11" db="EMBL/GenBank/DDBJ databases">
        <title>Isolation of a new High Light Tolerant Cyanobacteria.</title>
        <authorList>
            <person name="Dobson Z."/>
            <person name="Vaughn N."/>
            <person name="Vaughn M."/>
            <person name="Fromme P."/>
            <person name="Mazor Y."/>
        </authorList>
    </citation>
    <scope>NUCLEOTIDE SEQUENCE [LARGE SCALE GENOMIC DNA]</scope>
    <source>
        <strain evidence="4 5">0216</strain>
    </source>
</reference>
<dbReference type="GO" id="GO:0008318">
    <property type="term" value="F:protein prenyltransferase activity"/>
    <property type="evidence" value="ECO:0007669"/>
    <property type="project" value="InterPro"/>
</dbReference>
<dbReference type="EMBL" id="WMIA01000005">
    <property type="protein sequence ID" value="MTF38469.1"/>
    <property type="molecule type" value="Genomic_DNA"/>
</dbReference>
<dbReference type="PROSITE" id="PS50005">
    <property type="entry name" value="TPR"/>
    <property type="match status" value="4"/>
</dbReference>
<dbReference type="InterPro" id="IPR051685">
    <property type="entry name" value="Ycf3/AcsC/BcsC/TPR_MFPF"/>
</dbReference>
<sequence length="395" mass="44804">MIERIGQWLKLIPTTIQPYDPEKDDVKGKNGDSTTTHPVVKDGDLEFLFYQLLEGVANGWQESRIEQFFEKLEPRISLETWLDWLQRYRNQLIKSSHGHSQLAVRMIRLGELTATLPFMRGVGDLAYEIGKELLNQTKNNNFVNSFNSHHQENIDKNIDKIEDKTPINEVTESLTAKINSPTSLGELLSLLQKDENFASEIAHQLNLNTVDPSVIIAKIVEQTESDSLPIFSGSISEELVEYLFNLGLEKASAGDFEEALISWNQAVTLNPDFAPAWHNKGSALAYLNRLPEAVQSFEQAIALNVNDLDSWYDRGSALFSMGQWQEAIISWERVIGIQPNHYQAWYHRGLALEKLKKLGDALNSYGKCLSINPLFTPAQKRQEKINFLLSSNSEN</sequence>
<accession>A0A844GUB6</accession>
<dbReference type="SUPFAM" id="SSF48452">
    <property type="entry name" value="TPR-like"/>
    <property type="match status" value="1"/>
</dbReference>
<proteinExistence type="predicted"/>
<dbReference type="RefSeq" id="WP_155083337.1">
    <property type="nucleotide sequence ID" value="NZ_WMIA01000005.1"/>
</dbReference>
<dbReference type="Pfam" id="PF13414">
    <property type="entry name" value="TPR_11"/>
    <property type="match status" value="1"/>
</dbReference>
<evidence type="ECO:0000256" key="1">
    <source>
        <dbReference type="ARBA" id="ARBA00022737"/>
    </source>
</evidence>
<dbReference type="AlphaFoldDB" id="A0A844GUB6"/>
<dbReference type="PANTHER" id="PTHR44943">
    <property type="entry name" value="CELLULOSE SYNTHASE OPERON PROTEIN C"/>
    <property type="match status" value="1"/>
</dbReference>
<dbReference type="Gene3D" id="1.25.40.10">
    <property type="entry name" value="Tetratricopeptide repeat domain"/>
    <property type="match status" value="1"/>
</dbReference>
<comment type="caution">
    <text evidence="4">The sequence shown here is derived from an EMBL/GenBank/DDBJ whole genome shotgun (WGS) entry which is preliminary data.</text>
</comment>